<dbReference type="PROSITE" id="PS50883">
    <property type="entry name" value="EAL"/>
    <property type="match status" value="1"/>
</dbReference>
<dbReference type="Gene3D" id="3.30.70.270">
    <property type="match status" value="1"/>
</dbReference>
<dbReference type="CDD" id="cd01948">
    <property type="entry name" value="EAL"/>
    <property type="match status" value="1"/>
</dbReference>
<dbReference type="Gene3D" id="3.30.450.20">
    <property type="entry name" value="PAS domain"/>
    <property type="match status" value="3"/>
</dbReference>
<dbReference type="NCBIfam" id="TIGR00254">
    <property type="entry name" value="GGDEF"/>
    <property type="match status" value="1"/>
</dbReference>
<feature type="coiled-coil region" evidence="1">
    <location>
        <begin position="10"/>
        <end position="62"/>
    </location>
</feature>
<dbReference type="SMART" id="SM00052">
    <property type="entry name" value="EAL"/>
    <property type="match status" value="1"/>
</dbReference>
<protein>
    <submittedName>
        <fullName evidence="6">EAL domain-containing protein</fullName>
    </submittedName>
</protein>
<accession>A0ABT1U9V6</accession>
<dbReference type="InterPro" id="IPR000700">
    <property type="entry name" value="PAS-assoc_C"/>
</dbReference>
<dbReference type="SUPFAM" id="SSF141868">
    <property type="entry name" value="EAL domain-like"/>
    <property type="match status" value="1"/>
</dbReference>
<evidence type="ECO:0000313" key="7">
    <source>
        <dbReference type="Proteomes" id="UP001524586"/>
    </source>
</evidence>
<dbReference type="Pfam" id="PF13188">
    <property type="entry name" value="PAS_8"/>
    <property type="match status" value="1"/>
</dbReference>
<keyword evidence="7" id="KW-1185">Reference proteome</keyword>
<dbReference type="SMART" id="SM00091">
    <property type="entry name" value="PAS"/>
    <property type="match status" value="3"/>
</dbReference>
<dbReference type="InterPro" id="IPR043128">
    <property type="entry name" value="Rev_trsase/Diguanyl_cyclase"/>
</dbReference>
<dbReference type="InterPro" id="IPR001610">
    <property type="entry name" value="PAC"/>
</dbReference>
<organism evidence="6 7">
    <name type="scientific">Methylomonas rivi</name>
    <dbReference type="NCBI Taxonomy" id="2952226"/>
    <lineage>
        <taxon>Bacteria</taxon>
        <taxon>Pseudomonadati</taxon>
        <taxon>Pseudomonadota</taxon>
        <taxon>Gammaproteobacteria</taxon>
        <taxon>Methylococcales</taxon>
        <taxon>Methylococcaceae</taxon>
        <taxon>Methylomonas</taxon>
    </lineage>
</organism>
<dbReference type="InterPro" id="IPR052155">
    <property type="entry name" value="Biofilm_reg_signaling"/>
</dbReference>
<gene>
    <name evidence="6" type="ORF">NP596_19460</name>
</gene>
<feature type="domain" description="PAC" evidence="3">
    <location>
        <begin position="396"/>
        <end position="448"/>
    </location>
</feature>
<dbReference type="Pfam" id="PF00563">
    <property type="entry name" value="EAL"/>
    <property type="match status" value="1"/>
</dbReference>
<feature type="domain" description="PAC" evidence="3">
    <location>
        <begin position="274"/>
        <end position="326"/>
    </location>
</feature>
<dbReference type="PROSITE" id="PS50113">
    <property type="entry name" value="PAC"/>
    <property type="match status" value="3"/>
</dbReference>
<dbReference type="Pfam" id="PF08447">
    <property type="entry name" value="PAS_3"/>
    <property type="match status" value="1"/>
</dbReference>
<proteinExistence type="predicted"/>
<dbReference type="PANTHER" id="PTHR44757:SF2">
    <property type="entry name" value="BIOFILM ARCHITECTURE MAINTENANCE PROTEIN MBAA"/>
    <property type="match status" value="1"/>
</dbReference>
<dbReference type="SUPFAM" id="SSF55785">
    <property type="entry name" value="PYP-like sensor domain (PAS domain)"/>
    <property type="match status" value="3"/>
</dbReference>
<evidence type="ECO:0000259" key="2">
    <source>
        <dbReference type="PROSITE" id="PS50112"/>
    </source>
</evidence>
<evidence type="ECO:0000313" key="6">
    <source>
        <dbReference type="EMBL" id="MCQ8130643.1"/>
    </source>
</evidence>
<dbReference type="InterPro" id="IPR013655">
    <property type="entry name" value="PAS_fold_3"/>
</dbReference>
<dbReference type="InterPro" id="IPR000014">
    <property type="entry name" value="PAS"/>
</dbReference>
<keyword evidence="1" id="KW-0175">Coiled coil</keyword>
<dbReference type="EMBL" id="JANIBK010000193">
    <property type="protein sequence ID" value="MCQ8130643.1"/>
    <property type="molecule type" value="Genomic_DNA"/>
</dbReference>
<dbReference type="InterPro" id="IPR000160">
    <property type="entry name" value="GGDEF_dom"/>
</dbReference>
<comment type="caution">
    <text evidence="6">The sequence shown here is derived from an EMBL/GenBank/DDBJ whole genome shotgun (WGS) entry which is preliminary data.</text>
</comment>
<dbReference type="PROSITE" id="PS50112">
    <property type="entry name" value="PAS"/>
    <property type="match status" value="1"/>
</dbReference>
<feature type="domain" description="EAL" evidence="4">
    <location>
        <begin position="622"/>
        <end position="876"/>
    </location>
</feature>
<feature type="domain" description="GGDEF" evidence="5">
    <location>
        <begin position="480"/>
        <end position="613"/>
    </location>
</feature>
<dbReference type="InterPro" id="IPR035965">
    <property type="entry name" value="PAS-like_dom_sf"/>
</dbReference>
<dbReference type="InterPro" id="IPR035919">
    <property type="entry name" value="EAL_sf"/>
</dbReference>
<feature type="domain" description="PAS" evidence="2">
    <location>
        <begin position="330"/>
        <end position="368"/>
    </location>
</feature>
<dbReference type="RefSeq" id="WP_256617062.1">
    <property type="nucleotide sequence ID" value="NZ_JANIBK010000193.1"/>
</dbReference>
<dbReference type="NCBIfam" id="TIGR00229">
    <property type="entry name" value="sensory_box"/>
    <property type="match status" value="1"/>
</dbReference>
<evidence type="ECO:0000259" key="4">
    <source>
        <dbReference type="PROSITE" id="PS50883"/>
    </source>
</evidence>
<dbReference type="PROSITE" id="PS50887">
    <property type="entry name" value="GGDEF"/>
    <property type="match status" value="1"/>
</dbReference>
<name>A0ABT1U9V6_9GAMM</name>
<dbReference type="InterPro" id="IPR001633">
    <property type="entry name" value="EAL_dom"/>
</dbReference>
<dbReference type="SMART" id="SM00267">
    <property type="entry name" value="GGDEF"/>
    <property type="match status" value="1"/>
</dbReference>
<evidence type="ECO:0000259" key="5">
    <source>
        <dbReference type="PROSITE" id="PS50887"/>
    </source>
</evidence>
<feature type="domain" description="PAC" evidence="3">
    <location>
        <begin position="146"/>
        <end position="198"/>
    </location>
</feature>
<dbReference type="Pfam" id="PF00990">
    <property type="entry name" value="GGDEF"/>
    <property type="match status" value="1"/>
</dbReference>
<dbReference type="Gene3D" id="3.20.20.450">
    <property type="entry name" value="EAL domain"/>
    <property type="match status" value="1"/>
</dbReference>
<dbReference type="Pfam" id="PF13426">
    <property type="entry name" value="PAS_9"/>
    <property type="match status" value="1"/>
</dbReference>
<dbReference type="Proteomes" id="UP001524586">
    <property type="component" value="Unassembled WGS sequence"/>
</dbReference>
<evidence type="ECO:0000259" key="3">
    <source>
        <dbReference type="PROSITE" id="PS50113"/>
    </source>
</evidence>
<dbReference type="SUPFAM" id="SSF55073">
    <property type="entry name" value="Nucleotide cyclase"/>
    <property type="match status" value="1"/>
</dbReference>
<sequence>MKDTRLQSELESLRTEITALRLANAALEQQMSQDAEQTDSLLRAMESQSNALREANQRQLNQRFFLQRVMDTTGALMILLGPDGRLRQINQRCSEMLDVADRKLDEHVLDEWLHPYERQALADMLGKLPWPVYSPLFEAAHRAGNYTAEHRLLGRDGQYRHYWLEASIQYNRQGKEEGAVVCATDISPLKQQQERLHRSENLLKEAQHIAHLGHWEQDLASGELTWSEEIYRILEIDPLTRPLSFPDLLDLVHPDDRAAVDKAYSVSLTADKPISVDHRLLLADGRVKWLRKCFITHADSEGQPRRLVGTVQDVTAERLIDEQLVLAASVFESSLNGILITDANARIIKVNRAFTEIMGYGSEEVLGQKPNLFKSGYHDKEFYRKLWSTLKLAGKWQGEIWDRRKNGESLPLWQSVSAVHDSDGQIIRYIGVFYDLSEQKRAAEHIHHLAYYDSLTDLPNRQLFVERCEQSLEKVRRSGRTLAVLFLDLDRFKHVNDSLGHPVGDELLRAVAQRLKNTLRHGDMVARLGGDEFIVLLEDTENHDVVEYVACKILAGLAQPFMAQGHKLEIGTSIGISCYPEDGEDATTLIKHADLALYQAKEQGRGIFRYYDVRLTERARERLFLESELRDALAREELIVHYQPQLALADDRLIGAEALLRWRHREHGLIPPDKFISIAEDSGLIVAIGEWVLRSACRQAKQWLDAGHDFQRMAVNLSGVQIERSDILATVTQVLADTGLPPKHLELEITETYIMQQAQLNVRIMGDLRALGVTLAIDDFGTGQSSLGYLKRLPVDKLKIDRSFVMDIPQDSNDMAITRAIIALGHNLHLTVLAEGIETAEQAAFLKELGCDEAQGYYYGRPVDAESYLKLLKESARPRRSPT</sequence>
<dbReference type="CDD" id="cd01949">
    <property type="entry name" value="GGDEF"/>
    <property type="match status" value="1"/>
</dbReference>
<dbReference type="InterPro" id="IPR029787">
    <property type="entry name" value="Nucleotide_cyclase"/>
</dbReference>
<dbReference type="CDD" id="cd00130">
    <property type="entry name" value="PAS"/>
    <property type="match status" value="3"/>
</dbReference>
<dbReference type="PANTHER" id="PTHR44757">
    <property type="entry name" value="DIGUANYLATE CYCLASE DGCP"/>
    <property type="match status" value="1"/>
</dbReference>
<dbReference type="SMART" id="SM00086">
    <property type="entry name" value="PAC"/>
    <property type="match status" value="3"/>
</dbReference>
<reference evidence="6 7" key="1">
    <citation type="submission" date="2022-07" db="EMBL/GenBank/DDBJ databases">
        <title>Methylomonas rivi sp. nov., Methylomonas rosea sp. nov., Methylomonas aureus sp. nov. and Methylomonas subterranea sp. nov., four novel methanotrophs isolated from a freshwater creek and the deep terrestrial subsurface.</title>
        <authorList>
            <person name="Abin C."/>
            <person name="Sankaranarayanan K."/>
            <person name="Garner C."/>
            <person name="Sindelar R."/>
            <person name="Kotary K."/>
            <person name="Garner R."/>
            <person name="Barclay S."/>
            <person name="Lawson P."/>
            <person name="Krumholz L."/>
        </authorList>
    </citation>
    <scope>NUCLEOTIDE SEQUENCE [LARGE SCALE GENOMIC DNA]</scope>
    <source>
        <strain evidence="6 7">WSC-6</strain>
    </source>
</reference>
<dbReference type="Gene3D" id="2.10.70.100">
    <property type="match status" value="1"/>
</dbReference>
<evidence type="ECO:0000256" key="1">
    <source>
        <dbReference type="SAM" id="Coils"/>
    </source>
</evidence>